<dbReference type="InterPro" id="IPR003784">
    <property type="entry name" value="BioY"/>
</dbReference>
<gene>
    <name evidence="2" type="ORF">METZ01_LOCUS180061</name>
</gene>
<name>A0A382CPJ4_9ZZZZ</name>
<feature type="transmembrane region" description="Helical" evidence="1">
    <location>
        <begin position="199"/>
        <end position="216"/>
    </location>
</feature>
<feature type="transmembrane region" description="Helical" evidence="1">
    <location>
        <begin position="131"/>
        <end position="153"/>
    </location>
</feature>
<dbReference type="PIRSF" id="PIRSF016661">
    <property type="entry name" value="BioY"/>
    <property type="match status" value="1"/>
</dbReference>
<keyword evidence="1" id="KW-0472">Membrane</keyword>
<sequence length="218" mass="24410">MKNNTSLINVIMPSYEVNTLYKNIVLVIFGSLLLALSARIKIDIPPVPVTLQTLVLLAFAMTVGWKISVITFLTYLSEGSIGLPFFANPPYGGPGYLMGPSGGYLLGMLIASFVVGYLAEKNYDKNYFKSLSVIFLGTSIIFIFGLIWLTYWLSIQNQGVLDFLCNREQITCNISQWDISQSFNLALILGLFKFIYTEPIKIALAATITPLIWQYYKK</sequence>
<proteinExistence type="predicted"/>
<accession>A0A382CPJ4</accession>
<feature type="transmembrane region" description="Helical" evidence="1">
    <location>
        <begin position="96"/>
        <end position="119"/>
    </location>
</feature>
<keyword evidence="1" id="KW-1133">Transmembrane helix</keyword>
<dbReference type="GO" id="GO:0005886">
    <property type="term" value="C:plasma membrane"/>
    <property type="evidence" value="ECO:0007669"/>
    <property type="project" value="InterPro"/>
</dbReference>
<evidence type="ECO:0000313" key="2">
    <source>
        <dbReference type="EMBL" id="SVB27207.1"/>
    </source>
</evidence>
<keyword evidence="1" id="KW-0812">Transmembrane</keyword>
<dbReference type="AlphaFoldDB" id="A0A382CPJ4"/>
<feature type="transmembrane region" description="Helical" evidence="1">
    <location>
        <begin position="54"/>
        <end position="76"/>
    </location>
</feature>
<evidence type="ECO:0008006" key="3">
    <source>
        <dbReference type="Google" id="ProtNLM"/>
    </source>
</evidence>
<evidence type="ECO:0000256" key="1">
    <source>
        <dbReference type="SAM" id="Phobius"/>
    </source>
</evidence>
<dbReference type="Gene3D" id="1.10.1760.20">
    <property type="match status" value="1"/>
</dbReference>
<dbReference type="PANTHER" id="PTHR34295:SF1">
    <property type="entry name" value="BIOTIN TRANSPORTER BIOY"/>
    <property type="match status" value="1"/>
</dbReference>
<dbReference type="Pfam" id="PF02632">
    <property type="entry name" value="BioY"/>
    <property type="match status" value="1"/>
</dbReference>
<dbReference type="GO" id="GO:0015225">
    <property type="term" value="F:biotin transmembrane transporter activity"/>
    <property type="evidence" value="ECO:0007669"/>
    <property type="project" value="InterPro"/>
</dbReference>
<feature type="transmembrane region" description="Helical" evidence="1">
    <location>
        <begin position="20"/>
        <end position="42"/>
    </location>
</feature>
<dbReference type="PANTHER" id="PTHR34295">
    <property type="entry name" value="BIOTIN TRANSPORTER BIOY"/>
    <property type="match status" value="1"/>
</dbReference>
<organism evidence="2">
    <name type="scientific">marine metagenome</name>
    <dbReference type="NCBI Taxonomy" id="408172"/>
    <lineage>
        <taxon>unclassified sequences</taxon>
        <taxon>metagenomes</taxon>
        <taxon>ecological metagenomes</taxon>
    </lineage>
</organism>
<dbReference type="EMBL" id="UINC01035191">
    <property type="protein sequence ID" value="SVB27207.1"/>
    <property type="molecule type" value="Genomic_DNA"/>
</dbReference>
<reference evidence="2" key="1">
    <citation type="submission" date="2018-05" db="EMBL/GenBank/DDBJ databases">
        <authorList>
            <person name="Lanie J.A."/>
            <person name="Ng W.-L."/>
            <person name="Kazmierczak K.M."/>
            <person name="Andrzejewski T.M."/>
            <person name="Davidsen T.M."/>
            <person name="Wayne K.J."/>
            <person name="Tettelin H."/>
            <person name="Glass J.I."/>
            <person name="Rusch D."/>
            <person name="Podicherti R."/>
            <person name="Tsui H.-C.T."/>
            <person name="Winkler M.E."/>
        </authorList>
    </citation>
    <scope>NUCLEOTIDE SEQUENCE</scope>
</reference>
<protein>
    <recommendedName>
        <fullName evidence="3">Biotin transporter BioY</fullName>
    </recommendedName>
</protein>